<dbReference type="InterPro" id="IPR013324">
    <property type="entry name" value="RNA_pol_sigma_r3/r4-like"/>
</dbReference>
<dbReference type="SUPFAM" id="SSF88659">
    <property type="entry name" value="Sigma3 and sigma4 domains of RNA polymerase sigma factors"/>
    <property type="match status" value="1"/>
</dbReference>
<dbReference type="AlphaFoldDB" id="A0A212JUF9"/>
<dbReference type="Gene3D" id="1.10.10.10">
    <property type="entry name" value="Winged helix-like DNA-binding domain superfamily/Winged helix DNA-binding domain"/>
    <property type="match status" value="1"/>
</dbReference>
<dbReference type="InterPro" id="IPR014284">
    <property type="entry name" value="RNA_pol_sigma-70_dom"/>
</dbReference>
<evidence type="ECO:0000256" key="1">
    <source>
        <dbReference type="ARBA" id="ARBA00010641"/>
    </source>
</evidence>
<sequence length="196" mass="22893">MSDISSLKKFIDGTDPDSGLLYQSYVNSLYRYGISLGFAEDICMDAIHDVFCKLYNLSKENIIKIENVKYYLFKSLKHRLFDIYKKNKFIENVSITSIPFDIEVSVVDPIIDEEDKKIITEKVESLMSCLTDRQKEGIYLRYIQEMNYDEIALLLNMTPKSARMLVFRAMERLRNLNGDEKKIFFILLSASFLKSL</sequence>
<protein>
    <submittedName>
        <fullName evidence="6">Sigma-70, region 4</fullName>
    </submittedName>
</protein>
<dbReference type="CDD" id="cd06171">
    <property type="entry name" value="Sigma70_r4"/>
    <property type="match status" value="1"/>
</dbReference>
<dbReference type="InterPro" id="IPR039425">
    <property type="entry name" value="RNA_pol_sigma-70-like"/>
</dbReference>
<dbReference type="PANTHER" id="PTHR43133:SF46">
    <property type="entry name" value="RNA POLYMERASE SIGMA-70 FACTOR ECF SUBFAMILY"/>
    <property type="match status" value="1"/>
</dbReference>
<evidence type="ECO:0000259" key="5">
    <source>
        <dbReference type="Pfam" id="PF08281"/>
    </source>
</evidence>
<keyword evidence="3" id="KW-0731">Sigma factor</keyword>
<dbReference type="GO" id="GO:0003677">
    <property type="term" value="F:DNA binding"/>
    <property type="evidence" value="ECO:0007669"/>
    <property type="project" value="InterPro"/>
</dbReference>
<dbReference type="GO" id="GO:0016987">
    <property type="term" value="F:sigma factor activity"/>
    <property type="evidence" value="ECO:0007669"/>
    <property type="project" value="UniProtKB-KW"/>
</dbReference>
<dbReference type="GO" id="GO:0006352">
    <property type="term" value="P:DNA-templated transcription initiation"/>
    <property type="evidence" value="ECO:0007669"/>
    <property type="project" value="InterPro"/>
</dbReference>
<dbReference type="NCBIfam" id="TIGR02937">
    <property type="entry name" value="sigma70-ECF"/>
    <property type="match status" value="1"/>
</dbReference>
<dbReference type="SUPFAM" id="SSF88946">
    <property type="entry name" value="Sigma2 domain of RNA polymerase sigma factors"/>
    <property type="match status" value="1"/>
</dbReference>
<name>A0A212JUF9_9BACT</name>
<dbReference type="EMBL" id="FLUM01000003">
    <property type="protein sequence ID" value="SBW03062.1"/>
    <property type="molecule type" value="Genomic_DNA"/>
</dbReference>
<dbReference type="InterPro" id="IPR036388">
    <property type="entry name" value="WH-like_DNA-bd_sf"/>
</dbReference>
<feature type="domain" description="RNA polymerase sigma factor 70 region 4 type 2" evidence="5">
    <location>
        <begin position="121"/>
        <end position="173"/>
    </location>
</feature>
<dbReference type="InterPro" id="IPR013249">
    <property type="entry name" value="RNA_pol_sigma70_r4_t2"/>
</dbReference>
<evidence type="ECO:0000256" key="2">
    <source>
        <dbReference type="ARBA" id="ARBA00023015"/>
    </source>
</evidence>
<dbReference type="InterPro" id="IPR013325">
    <property type="entry name" value="RNA_pol_sigma_r2"/>
</dbReference>
<comment type="similarity">
    <text evidence="1">Belongs to the sigma-70 factor family. ECF subfamily.</text>
</comment>
<dbReference type="PANTHER" id="PTHR43133">
    <property type="entry name" value="RNA POLYMERASE ECF-TYPE SIGMA FACTO"/>
    <property type="match status" value="1"/>
</dbReference>
<accession>A0A212JUF9</accession>
<organism evidence="6">
    <name type="scientific">uncultured Dysgonomonas sp</name>
    <dbReference type="NCBI Taxonomy" id="206096"/>
    <lineage>
        <taxon>Bacteria</taxon>
        <taxon>Pseudomonadati</taxon>
        <taxon>Bacteroidota</taxon>
        <taxon>Bacteroidia</taxon>
        <taxon>Bacteroidales</taxon>
        <taxon>Dysgonomonadaceae</taxon>
        <taxon>Dysgonomonas</taxon>
        <taxon>environmental samples</taxon>
    </lineage>
</organism>
<proteinExistence type="inferred from homology"/>
<keyword evidence="2" id="KW-0805">Transcription regulation</keyword>
<gene>
    <name evidence="6" type="ORF">KL86DYS1_30476</name>
</gene>
<evidence type="ECO:0000313" key="6">
    <source>
        <dbReference type="EMBL" id="SBW03062.1"/>
    </source>
</evidence>
<reference evidence="6" key="1">
    <citation type="submission" date="2016-04" db="EMBL/GenBank/DDBJ databases">
        <authorList>
            <person name="Evans L.H."/>
            <person name="Alamgir A."/>
            <person name="Owens N."/>
            <person name="Weber N.D."/>
            <person name="Virtaneva K."/>
            <person name="Barbian K."/>
            <person name="Babar A."/>
            <person name="Rosenke K."/>
        </authorList>
    </citation>
    <scope>NUCLEOTIDE SEQUENCE</scope>
    <source>
        <strain evidence="6">86-1</strain>
    </source>
</reference>
<keyword evidence="4" id="KW-0804">Transcription</keyword>
<evidence type="ECO:0000256" key="4">
    <source>
        <dbReference type="ARBA" id="ARBA00023163"/>
    </source>
</evidence>
<dbReference type="Pfam" id="PF08281">
    <property type="entry name" value="Sigma70_r4_2"/>
    <property type="match status" value="1"/>
</dbReference>
<dbReference type="RefSeq" id="WP_296942348.1">
    <property type="nucleotide sequence ID" value="NZ_LT599032.1"/>
</dbReference>
<evidence type="ECO:0000256" key="3">
    <source>
        <dbReference type="ARBA" id="ARBA00023082"/>
    </source>
</evidence>